<accession>A0A419X393</accession>
<gene>
    <name evidence="2" type="ORF">BXY64_2324</name>
</gene>
<dbReference type="PROSITE" id="PS51257">
    <property type="entry name" value="PROKAR_LIPOPROTEIN"/>
    <property type="match status" value="1"/>
</dbReference>
<sequence>MKAILGIVITVLVVSFSCSSQKNNNGLLLQITKKRCLGKCPVYDLYLYENGKVLFVGIDHVEKKGKFTFNANIQQLKKINNPLQVIHTQNSSSKKFKRIRDLPVTVFRFDHRKMEFHNQDIPKELKQINEYLEKIVFEN</sequence>
<evidence type="ECO:0000313" key="2">
    <source>
        <dbReference type="EMBL" id="RKE02236.1"/>
    </source>
</evidence>
<protein>
    <recommendedName>
        <fullName evidence="1">DUF6438 domain-containing protein</fullName>
    </recommendedName>
</protein>
<comment type="caution">
    <text evidence="2">The sequence shown here is derived from an EMBL/GenBank/DDBJ whole genome shotgun (WGS) entry which is preliminary data.</text>
</comment>
<feature type="domain" description="DUF6438" evidence="1">
    <location>
        <begin position="29"/>
        <end position="135"/>
    </location>
</feature>
<dbReference type="RefSeq" id="WP_120240101.1">
    <property type="nucleotide sequence ID" value="NZ_RAPQ01000009.1"/>
</dbReference>
<name>A0A419X393_9BACT</name>
<dbReference type="AlphaFoldDB" id="A0A419X393"/>
<dbReference type="InterPro" id="IPR045497">
    <property type="entry name" value="DUF6438"/>
</dbReference>
<evidence type="ECO:0000259" key="1">
    <source>
        <dbReference type="Pfam" id="PF20033"/>
    </source>
</evidence>
<dbReference type="OrthoDB" id="7172369at2"/>
<organism evidence="2 3">
    <name type="scientific">Marinifilum flexuosum</name>
    <dbReference type="NCBI Taxonomy" id="1117708"/>
    <lineage>
        <taxon>Bacteria</taxon>
        <taxon>Pseudomonadati</taxon>
        <taxon>Bacteroidota</taxon>
        <taxon>Bacteroidia</taxon>
        <taxon>Marinilabiliales</taxon>
        <taxon>Marinifilaceae</taxon>
    </lineage>
</organism>
<evidence type="ECO:0000313" key="3">
    <source>
        <dbReference type="Proteomes" id="UP000284531"/>
    </source>
</evidence>
<keyword evidence="3" id="KW-1185">Reference proteome</keyword>
<dbReference type="EMBL" id="RAPQ01000009">
    <property type="protein sequence ID" value="RKE02236.1"/>
    <property type="molecule type" value="Genomic_DNA"/>
</dbReference>
<reference evidence="2 3" key="1">
    <citation type="submission" date="2018-09" db="EMBL/GenBank/DDBJ databases">
        <title>Genomic Encyclopedia of Archaeal and Bacterial Type Strains, Phase II (KMG-II): from individual species to whole genera.</title>
        <authorList>
            <person name="Goeker M."/>
        </authorList>
    </citation>
    <scope>NUCLEOTIDE SEQUENCE [LARGE SCALE GENOMIC DNA]</scope>
    <source>
        <strain evidence="2 3">DSM 21950</strain>
    </source>
</reference>
<dbReference type="Pfam" id="PF20033">
    <property type="entry name" value="DUF6438"/>
    <property type="match status" value="1"/>
</dbReference>
<proteinExistence type="predicted"/>
<dbReference type="Proteomes" id="UP000284531">
    <property type="component" value="Unassembled WGS sequence"/>
</dbReference>